<protein>
    <submittedName>
        <fullName evidence="6">DNA-binding transcriptional LysR family regulator</fullName>
    </submittedName>
</protein>
<dbReference type="Proteomes" id="UP000759443">
    <property type="component" value="Unassembled WGS sequence"/>
</dbReference>
<dbReference type="SUPFAM" id="SSF53850">
    <property type="entry name" value="Periplasmic binding protein-like II"/>
    <property type="match status" value="1"/>
</dbReference>
<evidence type="ECO:0000313" key="6">
    <source>
        <dbReference type="EMBL" id="MBP1850801.1"/>
    </source>
</evidence>
<dbReference type="Gene3D" id="1.10.10.10">
    <property type="entry name" value="Winged helix-like DNA-binding domain superfamily/Winged helix DNA-binding domain"/>
    <property type="match status" value="1"/>
</dbReference>
<dbReference type="PANTHER" id="PTHR30537:SF71">
    <property type="entry name" value="TRANSCRIPTIONAL REGULATORY PROTEIN"/>
    <property type="match status" value="1"/>
</dbReference>
<dbReference type="PROSITE" id="PS50931">
    <property type="entry name" value="HTH_LYSR"/>
    <property type="match status" value="1"/>
</dbReference>
<proteinExistence type="inferred from homology"/>
<dbReference type="Pfam" id="PF00126">
    <property type="entry name" value="HTH_1"/>
    <property type="match status" value="1"/>
</dbReference>
<dbReference type="InterPro" id="IPR005119">
    <property type="entry name" value="LysR_subst-bd"/>
</dbReference>
<dbReference type="Gene3D" id="3.40.190.290">
    <property type="match status" value="1"/>
</dbReference>
<name>A0ABS4DYN1_9HYPH</name>
<dbReference type="GO" id="GO:0003677">
    <property type="term" value="F:DNA binding"/>
    <property type="evidence" value="ECO:0007669"/>
    <property type="project" value="UniProtKB-KW"/>
</dbReference>
<evidence type="ECO:0000313" key="7">
    <source>
        <dbReference type="Proteomes" id="UP000759443"/>
    </source>
</evidence>
<dbReference type="EMBL" id="JAGGJU010000005">
    <property type="protein sequence ID" value="MBP1850801.1"/>
    <property type="molecule type" value="Genomic_DNA"/>
</dbReference>
<dbReference type="InterPro" id="IPR058163">
    <property type="entry name" value="LysR-type_TF_proteobact-type"/>
</dbReference>
<gene>
    <name evidence="6" type="ORF">J2Z17_002238</name>
</gene>
<evidence type="ECO:0000256" key="2">
    <source>
        <dbReference type="ARBA" id="ARBA00023015"/>
    </source>
</evidence>
<accession>A0ABS4DYN1</accession>
<reference evidence="6 7" key="1">
    <citation type="submission" date="2021-03" db="EMBL/GenBank/DDBJ databases">
        <title>Genomic Encyclopedia of Type Strains, Phase IV (KMG-IV): sequencing the most valuable type-strain genomes for metagenomic binning, comparative biology and taxonomic classification.</title>
        <authorList>
            <person name="Goeker M."/>
        </authorList>
    </citation>
    <scope>NUCLEOTIDE SEQUENCE [LARGE SCALE GENOMIC DNA]</scope>
    <source>
        <strain evidence="6 7">DSM 21600</strain>
    </source>
</reference>
<dbReference type="PANTHER" id="PTHR30537">
    <property type="entry name" value="HTH-TYPE TRANSCRIPTIONAL REGULATOR"/>
    <property type="match status" value="1"/>
</dbReference>
<evidence type="ECO:0000256" key="1">
    <source>
        <dbReference type="ARBA" id="ARBA00009437"/>
    </source>
</evidence>
<dbReference type="InterPro" id="IPR036388">
    <property type="entry name" value="WH-like_DNA-bd_sf"/>
</dbReference>
<feature type="domain" description="HTH lysR-type" evidence="5">
    <location>
        <begin position="12"/>
        <end position="64"/>
    </location>
</feature>
<organism evidence="6 7">
    <name type="scientific">Rhizobium halophytocola</name>
    <dbReference type="NCBI Taxonomy" id="735519"/>
    <lineage>
        <taxon>Bacteria</taxon>
        <taxon>Pseudomonadati</taxon>
        <taxon>Pseudomonadota</taxon>
        <taxon>Alphaproteobacteria</taxon>
        <taxon>Hyphomicrobiales</taxon>
        <taxon>Rhizobiaceae</taxon>
        <taxon>Rhizobium/Agrobacterium group</taxon>
        <taxon>Rhizobium</taxon>
    </lineage>
</organism>
<evidence type="ECO:0000256" key="3">
    <source>
        <dbReference type="ARBA" id="ARBA00023125"/>
    </source>
</evidence>
<keyword evidence="3 6" id="KW-0238">DNA-binding</keyword>
<dbReference type="InterPro" id="IPR000847">
    <property type="entry name" value="LysR_HTH_N"/>
</dbReference>
<evidence type="ECO:0000259" key="5">
    <source>
        <dbReference type="PROSITE" id="PS50931"/>
    </source>
</evidence>
<comment type="caution">
    <text evidence="6">The sequence shown here is derived from an EMBL/GenBank/DDBJ whole genome shotgun (WGS) entry which is preliminary data.</text>
</comment>
<dbReference type="Pfam" id="PF03466">
    <property type="entry name" value="LysR_substrate"/>
    <property type="match status" value="1"/>
</dbReference>
<dbReference type="SUPFAM" id="SSF46785">
    <property type="entry name" value="Winged helix' DNA-binding domain"/>
    <property type="match status" value="1"/>
</dbReference>
<keyword evidence="2" id="KW-0805">Transcription regulation</keyword>
<sequence length="301" mass="32145">MPRADINRSGEMEIFVRVVESGGFSAAARRSNMTPSAVSKLVGRLETRLGSRLINRSTRQFQLTAEGCSFYENAVRILADIEDAERHAGAGEAPRGLVRVNTSASYANHILAPLLPRFLDAYPGISVELVLTDMVVDLVAERADIAIRAGPMVDSRLIARKLGETALAIVGSPAYFERHGVPATAGDLEHHGRLGFGYRRAVGGWTVPGDHGPVEIPAVGRVSASDGEALRHLAIAGAGLARLAGFSIAQDLAEGRLVAVLDTDETRLMEAFHAVYIGQGGPLPQRVRVLLDFLAEHGQVS</sequence>
<comment type="similarity">
    <text evidence="1">Belongs to the LysR transcriptional regulatory family.</text>
</comment>
<dbReference type="InterPro" id="IPR036390">
    <property type="entry name" value="WH_DNA-bd_sf"/>
</dbReference>
<keyword evidence="4" id="KW-0804">Transcription</keyword>
<evidence type="ECO:0000256" key="4">
    <source>
        <dbReference type="ARBA" id="ARBA00023163"/>
    </source>
</evidence>
<dbReference type="RefSeq" id="WP_209944875.1">
    <property type="nucleotide sequence ID" value="NZ_JAGGJU010000005.1"/>
</dbReference>
<keyword evidence="7" id="KW-1185">Reference proteome</keyword>